<dbReference type="GO" id="GO:0003700">
    <property type="term" value="F:DNA-binding transcription factor activity"/>
    <property type="evidence" value="ECO:0007669"/>
    <property type="project" value="InterPro"/>
</dbReference>
<evidence type="ECO:0000256" key="2">
    <source>
        <dbReference type="ARBA" id="ARBA00023125"/>
    </source>
</evidence>
<dbReference type="SUPFAM" id="SSF46689">
    <property type="entry name" value="Homeodomain-like"/>
    <property type="match status" value="2"/>
</dbReference>
<dbReference type="InterPro" id="IPR018060">
    <property type="entry name" value="HTH_AraC"/>
</dbReference>
<dbReference type="SMART" id="SM00342">
    <property type="entry name" value="HTH_ARAC"/>
    <property type="match status" value="1"/>
</dbReference>
<dbReference type="Pfam" id="PF12833">
    <property type="entry name" value="HTH_18"/>
    <property type="match status" value="1"/>
</dbReference>
<evidence type="ECO:0000313" key="6">
    <source>
        <dbReference type="Proteomes" id="UP000469462"/>
    </source>
</evidence>
<evidence type="ECO:0000259" key="4">
    <source>
        <dbReference type="PROSITE" id="PS01124"/>
    </source>
</evidence>
<dbReference type="EMBL" id="WEHW01000026">
    <property type="protein sequence ID" value="KAB7650879.1"/>
    <property type="molecule type" value="Genomic_DNA"/>
</dbReference>
<dbReference type="AlphaFoldDB" id="A0AAI9WMS6"/>
<sequence length="173" mass="19682">MSDEMENAVLRLLRASTDPVRARFLGPLAVEELHFLIAASPEGERLRPLCESNTASNRILRLIEALQSDCGREFDLTEEARRIGMSLSVFHRRFKETTGLSPIQFQKRLRLFRAQELMISEGRRVSEAAFAVGYRSPSQFAREYSREFGISPQRDASEKRRRIAGGEAFTMSA</sequence>
<proteinExistence type="predicted"/>
<dbReference type="InterPro" id="IPR009594">
    <property type="entry name" value="Tscrpt_reg_HTH_AraC_N"/>
</dbReference>
<evidence type="ECO:0000256" key="1">
    <source>
        <dbReference type="ARBA" id="ARBA00023015"/>
    </source>
</evidence>
<dbReference type="GO" id="GO:0043565">
    <property type="term" value="F:sequence-specific DNA binding"/>
    <property type="evidence" value="ECO:0007669"/>
    <property type="project" value="InterPro"/>
</dbReference>
<comment type="caution">
    <text evidence="5">The sequence shown here is derived from an EMBL/GenBank/DDBJ whole genome shotgun (WGS) entry which is preliminary data.</text>
</comment>
<evidence type="ECO:0000256" key="3">
    <source>
        <dbReference type="ARBA" id="ARBA00023163"/>
    </source>
</evidence>
<dbReference type="PANTHER" id="PTHR43436">
    <property type="entry name" value="ARAC-FAMILY TRANSCRIPTIONAL REGULATOR"/>
    <property type="match status" value="1"/>
</dbReference>
<organism evidence="5 6">
    <name type="scientific">Sutterella seckii</name>
    <dbReference type="NCBI Taxonomy" id="1944635"/>
    <lineage>
        <taxon>Bacteria</taxon>
        <taxon>Pseudomonadati</taxon>
        <taxon>Pseudomonadota</taxon>
        <taxon>Betaproteobacteria</taxon>
        <taxon>Burkholderiales</taxon>
        <taxon>Sutterellaceae</taxon>
        <taxon>Sutterella</taxon>
    </lineage>
</organism>
<evidence type="ECO:0000313" key="5">
    <source>
        <dbReference type="EMBL" id="KAB7650879.1"/>
    </source>
</evidence>
<keyword evidence="1" id="KW-0805">Transcription regulation</keyword>
<protein>
    <submittedName>
        <fullName evidence="5">AraC family transcriptional regulator</fullName>
    </submittedName>
</protein>
<dbReference type="Gene3D" id="1.10.10.60">
    <property type="entry name" value="Homeodomain-like"/>
    <property type="match status" value="2"/>
</dbReference>
<reference evidence="5 6" key="1">
    <citation type="submission" date="2019-10" db="EMBL/GenBank/DDBJ databases">
        <title>Genome diversity of Sutterella seckii.</title>
        <authorList>
            <person name="Chaplin A.V."/>
            <person name="Sokolova S.R."/>
            <person name="Mosin K.A."/>
            <person name="Ivanova E.L."/>
            <person name="Kochetkova T.O."/>
            <person name="Goltsov A.Y."/>
            <person name="Trofimov D.Y."/>
            <person name="Efimov B.A."/>
        </authorList>
    </citation>
    <scope>NUCLEOTIDE SEQUENCE [LARGE SCALE GENOMIC DNA]</scope>
    <source>
        <strain evidence="5 6">ASD3426</strain>
    </source>
</reference>
<dbReference type="PROSITE" id="PS00041">
    <property type="entry name" value="HTH_ARAC_FAMILY_1"/>
    <property type="match status" value="1"/>
</dbReference>
<dbReference type="Pfam" id="PF06719">
    <property type="entry name" value="AraC_N"/>
    <property type="match status" value="1"/>
</dbReference>
<dbReference type="PROSITE" id="PS01124">
    <property type="entry name" value="HTH_ARAC_FAMILY_2"/>
    <property type="match status" value="1"/>
</dbReference>
<gene>
    <name evidence="5" type="ORF">GBM96_07480</name>
</gene>
<dbReference type="Proteomes" id="UP000469462">
    <property type="component" value="Unassembled WGS sequence"/>
</dbReference>
<feature type="domain" description="HTH araC/xylS-type" evidence="4">
    <location>
        <begin position="60"/>
        <end position="158"/>
    </location>
</feature>
<keyword evidence="2" id="KW-0238">DNA-binding</keyword>
<dbReference type="InterPro" id="IPR009057">
    <property type="entry name" value="Homeodomain-like_sf"/>
</dbReference>
<keyword evidence="6" id="KW-1185">Reference proteome</keyword>
<dbReference type="PANTHER" id="PTHR43436:SF1">
    <property type="entry name" value="TRANSCRIPTIONAL REGULATORY PROTEIN"/>
    <property type="match status" value="1"/>
</dbReference>
<keyword evidence="3" id="KW-0804">Transcription</keyword>
<dbReference type="InterPro" id="IPR018062">
    <property type="entry name" value="HTH_AraC-typ_CS"/>
</dbReference>
<accession>A0AAI9WMS6</accession>
<name>A0AAI9WMS6_9BURK</name>